<protein>
    <submittedName>
        <fullName evidence="2">Uncharacterized protein</fullName>
    </submittedName>
</protein>
<feature type="region of interest" description="Disordered" evidence="1">
    <location>
        <begin position="88"/>
        <end position="192"/>
    </location>
</feature>
<reference evidence="2 3" key="1">
    <citation type="submission" date="2024-03" db="EMBL/GenBank/DDBJ databases">
        <title>First Report of Pectobacterium brasiliscabiei causing potato scab in china.</title>
        <authorList>
            <person name="Handique U."/>
        </authorList>
    </citation>
    <scope>NUCLEOTIDE SEQUENCE [LARGE SCALE GENOMIC DNA]</scope>
    <source>
        <strain evidence="2 3">ZRIMU1503</strain>
    </source>
</reference>
<organism evidence="2 3">
    <name type="scientific">Streptomyces brasiliscabiei</name>
    <dbReference type="NCBI Taxonomy" id="2736302"/>
    <lineage>
        <taxon>Bacteria</taxon>
        <taxon>Bacillati</taxon>
        <taxon>Actinomycetota</taxon>
        <taxon>Actinomycetes</taxon>
        <taxon>Kitasatosporales</taxon>
        <taxon>Streptomycetaceae</taxon>
        <taxon>Streptomyces</taxon>
    </lineage>
</organism>
<accession>A0ABU8GM34</accession>
<gene>
    <name evidence="2" type="ORF">WB403_30005</name>
</gene>
<feature type="compositionally biased region" description="Polar residues" evidence="1">
    <location>
        <begin position="173"/>
        <end position="184"/>
    </location>
</feature>
<evidence type="ECO:0000256" key="1">
    <source>
        <dbReference type="SAM" id="MobiDB-lite"/>
    </source>
</evidence>
<dbReference type="Proteomes" id="UP001365781">
    <property type="component" value="Unassembled WGS sequence"/>
</dbReference>
<name>A0ABU8GM34_9ACTN</name>
<evidence type="ECO:0000313" key="2">
    <source>
        <dbReference type="EMBL" id="MEI5613389.1"/>
    </source>
</evidence>
<dbReference type="RefSeq" id="WP_336542177.1">
    <property type="nucleotide sequence ID" value="NZ_JBBAYO010000028.1"/>
</dbReference>
<comment type="caution">
    <text evidence="2">The sequence shown here is derived from an EMBL/GenBank/DDBJ whole genome shotgun (WGS) entry which is preliminary data.</text>
</comment>
<dbReference type="EMBL" id="JBBAYM010000022">
    <property type="protein sequence ID" value="MEI5613389.1"/>
    <property type="molecule type" value="Genomic_DNA"/>
</dbReference>
<proteinExistence type="predicted"/>
<feature type="compositionally biased region" description="Low complexity" evidence="1">
    <location>
        <begin position="115"/>
        <end position="160"/>
    </location>
</feature>
<keyword evidence="3" id="KW-1185">Reference proteome</keyword>
<evidence type="ECO:0000313" key="3">
    <source>
        <dbReference type="Proteomes" id="UP001365781"/>
    </source>
</evidence>
<sequence length="192" mass="20229">MTGRLDGLEEKKYVLWGPFKHELSTELTAMKKEVTTAVSDWKGFALEIAAAKIAWDIIKLELPSVLKVNEEKLLERLSLRYKDAGPGGLFQRLERIPPERPAQTGTQDPAQPAPGSATTTSANRTAATNGTAAARTATPAPAGSPTRPRTPAPAALPTTNDTRTAIAGAQGVANATNSAETSSGRLERTLAG</sequence>